<reference evidence="1 2" key="1">
    <citation type="submission" date="2019-06" db="EMBL/GenBank/DDBJ databases">
        <title>Sequencing the genomes of 1000 actinobacteria strains.</title>
        <authorList>
            <person name="Klenk H.-P."/>
        </authorList>
    </citation>
    <scope>NUCLEOTIDE SEQUENCE [LARGE SCALE GENOMIC DNA]</scope>
    <source>
        <strain evidence="1 2">DSM 45301</strain>
    </source>
</reference>
<name>A0A543DRB0_9PSEU</name>
<proteinExistence type="predicted"/>
<accession>A0A543DRB0</accession>
<dbReference type="AlphaFoldDB" id="A0A543DRB0"/>
<comment type="caution">
    <text evidence="1">The sequence shown here is derived from an EMBL/GenBank/DDBJ whole genome shotgun (WGS) entry which is preliminary data.</text>
</comment>
<sequence length="52" mass="5770">MPVPASRRVDVSRTAASDRVQMYTELLGSLRHAAERGRIENDDVGDVGDDVW</sequence>
<evidence type="ECO:0000313" key="2">
    <source>
        <dbReference type="Proteomes" id="UP000315677"/>
    </source>
</evidence>
<dbReference type="Proteomes" id="UP000315677">
    <property type="component" value="Unassembled WGS sequence"/>
</dbReference>
<gene>
    <name evidence="1" type="ORF">FB558_4433</name>
</gene>
<protein>
    <submittedName>
        <fullName evidence="1">Uncharacterized protein</fullName>
    </submittedName>
</protein>
<evidence type="ECO:0000313" key="1">
    <source>
        <dbReference type="EMBL" id="TQM11860.1"/>
    </source>
</evidence>
<dbReference type="EMBL" id="VFPA01000002">
    <property type="protein sequence ID" value="TQM11860.1"/>
    <property type="molecule type" value="Genomic_DNA"/>
</dbReference>
<organism evidence="1 2">
    <name type="scientific">Pseudonocardia kunmingensis</name>
    <dbReference type="NCBI Taxonomy" id="630975"/>
    <lineage>
        <taxon>Bacteria</taxon>
        <taxon>Bacillati</taxon>
        <taxon>Actinomycetota</taxon>
        <taxon>Actinomycetes</taxon>
        <taxon>Pseudonocardiales</taxon>
        <taxon>Pseudonocardiaceae</taxon>
        <taxon>Pseudonocardia</taxon>
    </lineage>
</organism>
<keyword evidence="2" id="KW-1185">Reference proteome</keyword>